<evidence type="ECO:0000256" key="8">
    <source>
        <dbReference type="HAMAP-Rule" id="MF_00421"/>
    </source>
</evidence>
<feature type="active site" description="Nucleophile" evidence="8">
    <location>
        <position position="97"/>
    </location>
</feature>
<proteinExistence type="inferred from homology"/>
<dbReference type="Pfam" id="PF13507">
    <property type="entry name" value="GATase_5"/>
    <property type="match status" value="1"/>
</dbReference>
<dbReference type="EC" id="6.3.5.3" evidence="8"/>
<keyword evidence="7 8" id="KW-0315">Glutamine amidotransferase</keyword>
<evidence type="ECO:0000256" key="6">
    <source>
        <dbReference type="ARBA" id="ARBA00022840"/>
    </source>
</evidence>
<dbReference type="EC" id="3.5.1.2" evidence="8"/>
<comment type="catalytic activity">
    <reaction evidence="8">
        <text>N(2)-formyl-N(1)-(5-phospho-beta-D-ribosyl)glycinamide + L-glutamine + ATP + H2O = 2-formamido-N(1)-(5-O-phospho-beta-D-ribosyl)acetamidine + L-glutamate + ADP + phosphate + H(+)</text>
        <dbReference type="Rhea" id="RHEA:17129"/>
        <dbReference type="ChEBI" id="CHEBI:15377"/>
        <dbReference type="ChEBI" id="CHEBI:15378"/>
        <dbReference type="ChEBI" id="CHEBI:29985"/>
        <dbReference type="ChEBI" id="CHEBI:30616"/>
        <dbReference type="ChEBI" id="CHEBI:43474"/>
        <dbReference type="ChEBI" id="CHEBI:58359"/>
        <dbReference type="ChEBI" id="CHEBI:147286"/>
        <dbReference type="ChEBI" id="CHEBI:147287"/>
        <dbReference type="ChEBI" id="CHEBI:456216"/>
        <dbReference type="EC" id="6.3.5.3"/>
    </reaction>
</comment>
<dbReference type="InterPro" id="IPR010075">
    <property type="entry name" value="PRibForGlyAmidine_synth_PurQ"/>
</dbReference>
<dbReference type="UniPathway" id="UPA00074">
    <property type="reaction ID" value="UER00128"/>
</dbReference>
<dbReference type="PANTHER" id="PTHR47552">
    <property type="entry name" value="PHOSPHORIBOSYLFORMYLGLYCINAMIDINE SYNTHASE SUBUNIT PURQ"/>
    <property type="match status" value="1"/>
</dbReference>
<dbReference type="InterPro" id="IPR029062">
    <property type="entry name" value="Class_I_gatase-like"/>
</dbReference>
<comment type="subunit">
    <text evidence="8">Part of the FGAM synthase complex composed of 1 PurL, 1 PurQ and 2 PurS subunits.</text>
</comment>
<keyword evidence="1 8" id="KW-0963">Cytoplasm</keyword>
<dbReference type="SMART" id="SM01211">
    <property type="entry name" value="GATase_5"/>
    <property type="match status" value="1"/>
</dbReference>
<evidence type="ECO:0000256" key="1">
    <source>
        <dbReference type="ARBA" id="ARBA00022490"/>
    </source>
</evidence>
<dbReference type="GO" id="GO:0004642">
    <property type="term" value="F:phosphoribosylformylglycinamidine synthase activity"/>
    <property type="evidence" value="ECO:0007669"/>
    <property type="project" value="UniProtKB-UniRule"/>
</dbReference>
<keyword evidence="10" id="KW-1185">Reference proteome</keyword>
<evidence type="ECO:0000256" key="2">
    <source>
        <dbReference type="ARBA" id="ARBA00022598"/>
    </source>
</evidence>
<keyword evidence="4 8" id="KW-0658">Purine biosynthesis</keyword>
<comment type="subcellular location">
    <subcellularLocation>
        <location evidence="8">Cytoplasm</location>
    </subcellularLocation>
</comment>
<dbReference type="GO" id="GO:0005524">
    <property type="term" value="F:ATP binding"/>
    <property type="evidence" value="ECO:0007669"/>
    <property type="project" value="UniProtKB-KW"/>
</dbReference>
<dbReference type="Gene3D" id="3.40.50.880">
    <property type="match status" value="1"/>
</dbReference>
<dbReference type="NCBIfam" id="TIGR01737">
    <property type="entry name" value="FGAM_synth_I"/>
    <property type="match status" value="1"/>
</dbReference>
<comment type="catalytic activity">
    <reaction evidence="8">
        <text>L-glutamine + H2O = L-glutamate + NH4(+)</text>
        <dbReference type="Rhea" id="RHEA:15889"/>
        <dbReference type="ChEBI" id="CHEBI:15377"/>
        <dbReference type="ChEBI" id="CHEBI:28938"/>
        <dbReference type="ChEBI" id="CHEBI:29985"/>
        <dbReference type="ChEBI" id="CHEBI:58359"/>
        <dbReference type="EC" id="3.5.1.2"/>
    </reaction>
</comment>
<dbReference type="GO" id="GO:0006189">
    <property type="term" value="P:'de novo' IMP biosynthetic process"/>
    <property type="evidence" value="ECO:0007669"/>
    <property type="project" value="UniProtKB-UniRule"/>
</dbReference>
<accession>A0A133V8Z3</accession>
<dbReference type="Proteomes" id="UP000070400">
    <property type="component" value="Unassembled WGS sequence"/>
</dbReference>
<keyword evidence="6 8" id="KW-0067">ATP-binding</keyword>
<dbReference type="PIRSF" id="PIRSF001586">
    <property type="entry name" value="FGAM_synth_I"/>
    <property type="match status" value="1"/>
</dbReference>
<evidence type="ECO:0000256" key="4">
    <source>
        <dbReference type="ARBA" id="ARBA00022755"/>
    </source>
</evidence>
<comment type="caution">
    <text evidence="9">The sequence shown here is derived from an EMBL/GenBank/DDBJ whole genome shotgun (WGS) entry which is preliminary data.</text>
</comment>
<name>A0A133V8Z3_9EURY</name>
<dbReference type="HAMAP" id="MF_00421">
    <property type="entry name" value="PurQ"/>
    <property type="match status" value="1"/>
</dbReference>
<evidence type="ECO:0000313" key="10">
    <source>
        <dbReference type="Proteomes" id="UP000070400"/>
    </source>
</evidence>
<dbReference type="NCBIfam" id="NF002252">
    <property type="entry name" value="PRK01175.1"/>
    <property type="match status" value="1"/>
</dbReference>
<dbReference type="CDD" id="cd01740">
    <property type="entry name" value="GATase1_FGAR_AT"/>
    <property type="match status" value="1"/>
</dbReference>
<dbReference type="PANTHER" id="PTHR47552:SF1">
    <property type="entry name" value="PHOSPHORIBOSYLFORMYLGLYCINAMIDINE SYNTHASE SUBUNIT PURQ"/>
    <property type="match status" value="1"/>
</dbReference>
<feature type="active site" evidence="8">
    <location>
        <position position="232"/>
    </location>
</feature>
<evidence type="ECO:0000256" key="7">
    <source>
        <dbReference type="ARBA" id="ARBA00022962"/>
    </source>
</evidence>
<dbReference type="GO" id="GO:0005737">
    <property type="term" value="C:cytoplasm"/>
    <property type="evidence" value="ECO:0007669"/>
    <property type="project" value="UniProtKB-SubCell"/>
</dbReference>
<dbReference type="SUPFAM" id="SSF52317">
    <property type="entry name" value="Class I glutamine amidotransferase-like"/>
    <property type="match status" value="1"/>
</dbReference>
<dbReference type="GO" id="GO:0004359">
    <property type="term" value="F:glutaminase activity"/>
    <property type="evidence" value="ECO:0007669"/>
    <property type="project" value="UniProtKB-EC"/>
</dbReference>
<keyword evidence="5 8" id="KW-0378">Hydrolase</keyword>
<evidence type="ECO:0000256" key="3">
    <source>
        <dbReference type="ARBA" id="ARBA00022741"/>
    </source>
</evidence>
<dbReference type="EMBL" id="LHXX01000001">
    <property type="protein sequence ID" value="KXB02889.1"/>
    <property type="molecule type" value="Genomic_DNA"/>
</dbReference>
<reference evidence="9 10" key="1">
    <citation type="journal article" date="2016" name="Sci. Rep.">
        <title>Metabolic traits of an uncultured archaeal lineage -MSBL1- from brine pools of the Red Sea.</title>
        <authorList>
            <person name="Mwirichia R."/>
            <person name="Alam I."/>
            <person name="Rashid M."/>
            <person name="Vinu M."/>
            <person name="Ba-Alawi W."/>
            <person name="Anthony Kamau A."/>
            <person name="Kamanda Ngugi D."/>
            <person name="Goker M."/>
            <person name="Klenk H.P."/>
            <person name="Bajic V."/>
            <person name="Stingl U."/>
        </authorList>
    </citation>
    <scope>NUCLEOTIDE SEQUENCE [LARGE SCALE GENOMIC DNA]</scope>
    <source>
        <strain evidence="9">SCGC-AAA261D19</strain>
    </source>
</reference>
<evidence type="ECO:0000313" key="9">
    <source>
        <dbReference type="EMBL" id="KXB02889.1"/>
    </source>
</evidence>
<evidence type="ECO:0000256" key="5">
    <source>
        <dbReference type="ARBA" id="ARBA00022801"/>
    </source>
</evidence>
<dbReference type="PATRIC" id="fig|1698273.3.peg.27"/>
<dbReference type="AlphaFoldDB" id="A0A133V8Z3"/>
<feature type="active site" evidence="8">
    <location>
        <position position="234"/>
    </location>
</feature>
<sequence length="272" mass="30780">MVDKVRVCILRVGGTNCDIETKAALDDFVGVDPEIVHINHIGRDRDLMDYDALVIPGGFSYGDHIRAGVVFAKRIITTLSEELRMFVEEERPVLGICNGFQVLIEAGFLPGFEGPSEFPTAALAINESVKYECRWVHLRNENEGKCIFTRELGKGENVFLPVAHKEGRFIFPRKLQDEFLERLLINDQLVFQYSNEQGDPAEGRYPENPNGSFHDIAGICDPTGTILGLMPHPERAYYGWQRPDWTGHKNMLNHADGRVIFESLVEYLLKNS</sequence>
<comment type="pathway">
    <text evidence="8">Purine metabolism; IMP biosynthesis via de novo pathway; 5-amino-1-(5-phospho-D-ribosyl)imidazole from N(2)-formyl-N(1)-(5-phospho-D-ribosyl)glycinamide: step 1/2.</text>
</comment>
<dbReference type="PROSITE" id="PS51273">
    <property type="entry name" value="GATASE_TYPE_1"/>
    <property type="match status" value="1"/>
</dbReference>
<keyword evidence="3 8" id="KW-0547">Nucleotide-binding</keyword>
<gene>
    <name evidence="8" type="primary">purQ</name>
    <name evidence="9" type="ORF">AKJ43_00135</name>
</gene>
<keyword evidence="2 8" id="KW-0436">Ligase</keyword>
<organism evidence="9 10">
    <name type="scientific">candidate division MSBL1 archaeon SCGC-AAA261D19</name>
    <dbReference type="NCBI Taxonomy" id="1698273"/>
    <lineage>
        <taxon>Archaea</taxon>
        <taxon>Methanobacteriati</taxon>
        <taxon>Methanobacteriota</taxon>
        <taxon>candidate division MSBL1</taxon>
    </lineage>
</organism>
<comment type="function">
    <text evidence="8">Part of the phosphoribosylformylglycinamidine synthase complex involved in the purines biosynthetic pathway. Catalyzes the ATP-dependent conversion of formylglycinamide ribonucleotide (FGAR) and glutamine to yield formylglycinamidine ribonucleotide (FGAM) and glutamate. The FGAM synthase complex is composed of three subunits. PurQ produces an ammonia molecule by converting glutamine to glutamate. PurL transfers the ammonia molecule to FGAR to form FGAM in an ATP-dependent manner. PurS interacts with PurQ and PurL and is thought to assist in the transfer of the ammonia molecule from PurQ to PurL.</text>
</comment>
<protein>
    <recommendedName>
        <fullName evidence="8">Phosphoribosylformylglycinamidine synthase subunit PurQ</fullName>
        <shortName evidence="8">FGAM synthase</shortName>
        <ecNumber evidence="8">6.3.5.3</ecNumber>
    </recommendedName>
    <alternativeName>
        <fullName evidence="8">Formylglycinamide ribonucleotide amidotransferase subunit I</fullName>
        <shortName evidence="8">FGAR amidotransferase I</shortName>
        <shortName evidence="8">FGAR-AT I</shortName>
    </alternativeName>
    <alternativeName>
        <fullName evidence="8">Glutaminase PurQ</fullName>
        <ecNumber evidence="8">3.5.1.2</ecNumber>
    </alternativeName>
    <alternativeName>
        <fullName evidence="8">Phosphoribosylformylglycinamidine synthase subunit I</fullName>
    </alternativeName>
</protein>